<organism evidence="1 2">
    <name type="scientific">Hyaloscypha hepaticicola</name>
    <dbReference type="NCBI Taxonomy" id="2082293"/>
    <lineage>
        <taxon>Eukaryota</taxon>
        <taxon>Fungi</taxon>
        <taxon>Dikarya</taxon>
        <taxon>Ascomycota</taxon>
        <taxon>Pezizomycotina</taxon>
        <taxon>Leotiomycetes</taxon>
        <taxon>Helotiales</taxon>
        <taxon>Hyaloscyphaceae</taxon>
        <taxon>Hyaloscypha</taxon>
    </lineage>
</organism>
<evidence type="ECO:0000313" key="2">
    <source>
        <dbReference type="Proteomes" id="UP000235672"/>
    </source>
</evidence>
<protein>
    <recommendedName>
        <fullName evidence="3">Tc1-like transposase DDE domain-containing protein</fullName>
    </recommendedName>
</protein>
<dbReference type="InterPro" id="IPR036397">
    <property type="entry name" value="RNaseH_sf"/>
</dbReference>
<sequence length="68" mass="8342">MPHPSTSPDMNPIEKCWRYVKQALHRQMRQAVREEWEAIPQAWINLLILKQEHWVNVLMQRHRWSTPN</sequence>
<reference evidence="1 2" key="1">
    <citation type="submission" date="2016-05" db="EMBL/GenBank/DDBJ databases">
        <title>A degradative enzymes factory behind the ericoid mycorrhizal symbiosis.</title>
        <authorList>
            <consortium name="DOE Joint Genome Institute"/>
            <person name="Martino E."/>
            <person name="Morin E."/>
            <person name="Grelet G."/>
            <person name="Kuo A."/>
            <person name="Kohler A."/>
            <person name="Daghino S."/>
            <person name="Barry K."/>
            <person name="Choi C."/>
            <person name="Cichocki N."/>
            <person name="Clum A."/>
            <person name="Copeland A."/>
            <person name="Hainaut M."/>
            <person name="Haridas S."/>
            <person name="Labutti K."/>
            <person name="Lindquist E."/>
            <person name="Lipzen A."/>
            <person name="Khouja H.-R."/>
            <person name="Murat C."/>
            <person name="Ohm R."/>
            <person name="Olson A."/>
            <person name="Spatafora J."/>
            <person name="Veneault-Fourrey C."/>
            <person name="Henrissat B."/>
            <person name="Grigoriev I."/>
            <person name="Martin F."/>
            <person name="Perotto S."/>
        </authorList>
    </citation>
    <scope>NUCLEOTIDE SEQUENCE [LARGE SCALE GENOMIC DNA]</scope>
    <source>
        <strain evidence="1 2">UAMH 7357</strain>
    </source>
</reference>
<dbReference type="GO" id="GO:0003676">
    <property type="term" value="F:nucleic acid binding"/>
    <property type="evidence" value="ECO:0007669"/>
    <property type="project" value="InterPro"/>
</dbReference>
<evidence type="ECO:0008006" key="3">
    <source>
        <dbReference type="Google" id="ProtNLM"/>
    </source>
</evidence>
<dbReference type="Gene3D" id="3.30.420.10">
    <property type="entry name" value="Ribonuclease H-like superfamily/Ribonuclease H"/>
    <property type="match status" value="1"/>
</dbReference>
<keyword evidence="2" id="KW-1185">Reference proteome</keyword>
<gene>
    <name evidence="1" type="ORF">NA56DRAFT_649885</name>
</gene>
<proteinExistence type="predicted"/>
<dbReference type="Proteomes" id="UP000235672">
    <property type="component" value="Unassembled WGS sequence"/>
</dbReference>
<dbReference type="OrthoDB" id="3511406at2759"/>
<accession>A0A2J6PP84</accession>
<dbReference type="AlphaFoldDB" id="A0A2J6PP84"/>
<name>A0A2J6PP84_9HELO</name>
<dbReference type="EMBL" id="KZ613510">
    <property type="protein sequence ID" value="PMD15834.1"/>
    <property type="molecule type" value="Genomic_DNA"/>
</dbReference>
<evidence type="ECO:0000313" key="1">
    <source>
        <dbReference type="EMBL" id="PMD15834.1"/>
    </source>
</evidence>